<dbReference type="AlphaFoldDB" id="A0A0G0A580"/>
<organism evidence="1 2">
    <name type="scientific">Candidatus Woesebacteria bacterium GW2011_GWA2_33_28</name>
    <dbReference type="NCBI Taxonomy" id="1618561"/>
    <lineage>
        <taxon>Bacteria</taxon>
        <taxon>Candidatus Woeseibacteriota</taxon>
    </lineage>
</organism>
<accession>A0A0G0A580</accession>
<dbReference type="Pfam" id="PF04365">
    <property type="entry name" value="BrnT_toxin"/>
    <property type="match status" value="1"/>
</dbReference>
<dbReference type="InterPro" id="IPR038573">
    <property type="entry name" value="BrnT_sf"/>
</dbReference>
<proteinExistence type="predicted"/>
<name>A0A0G0A580_9BACT</name>
<sequence>MEEFDWDEGNKNKNWLKHGVTIKECEKILLDKPVIAKDPKHSLVEVRYSALGKTSKRRFLSILFTIRDNKVRVISARDMSKKEKIKYEKNKKNI</sequence>
<reference evidence="1 2" key="1">
    <citation type="journal article" date="2015" name="Nature">
        <title>rRNA introns, odd ribosomes, and small enigmatic genomes across a large radiation of phyla.</title>
        <authorList>
            <person name="Brown C.T."/>
            <person name="Hug L.A."/>
            <person name="Thomas B.C."/>
            <person name="Sharon I."/>
            <person name="Castelle C.J."/>
            <person name="Singh A."/>
            <person name="Wilkins M.J."/>
            <person name="Williams K.H."/>
            <person name="Banfield J.F."/>
        </authorList>
    </citation>
    <scope>NUCLEOTIDE SEQUENCE [LARGE SCALE GENOMIC DNA]</scope>
</reference>
<evidence type="ECO:0000313" key="1">
    <source>
        <dbReference type="EMBL" id="KKP46376.1"/>
    </source>
</evidence>
<dbReference type="InterPro" id="IPR007460">
    <property type="entry name" value="BrnT_toxin"/>
</dbReference>
<dbReference type="EMBL" id="LBOZ01000011">
    <property type="protein sequence ID" value="KKP46376.1"/>
    <property type="molecule type" value="Genomic_DNA"/>
</dbReference>
<evidence type="ECO:0008006" key="3">
    <source>
        <dbReference type="Google" id="ProtNLM"/>
    </source>
</evidence>
<protein>
    <recommendedName>
        <fullName evidence="3">Protein containing DUF497</fullName>
    </recommendedName>
</protein>
<gene>
    <name evidence="1" type="ORF">UR38_C0011G0026</name>
</gene>
<dbReference type="Proteomes" id="UP000033995">
    <property type="component" value="Unassembled WGS sequence"/>
</dbReference>
<comment type="caution">
    <text evidence="1">The sequence shown here is derived from an EMBL/GenBank/DDBJ whole genome shotgun (WGS) entry which is preliminary data.</text>
</comment>
<dbReference type="Gene3D" id="3.10.450.530">
    <property type="entry name" value="Ribonuclease toxin, BrnT, of type II toxin-antitoxin system"/>
    <property type="match status" value="1"/>
</dbReference>
<evidence type="ECO:0000313" key="2">
    <source>
        <dbReference type="Proteomes" id="UP000033995"/>
    </source>
</evidence>